<dbReference type="Proteomes" id="UP001360560">
    <property type="component" value="Unassembled WGS sequence"/>
</dbReference>
<evidence type="ECO:0000256" key="12">
    <source>
        <dbReference type="ARBA" id="ARBA00022786"/>
    </source>
</evidence>
<evidence type="ECO:0000256" key="11">
    <source>
        <dbReference type="ARBA" id="ARBA00022771"/>
    </source>
</evidence>
<evidence type="ECO:0000256" key="16">
    <source>
        <dbReference type="ARBA" id="ARBA00023136"/>
    </source>
</evidence>
<comment type="caution">
    <text evidence="21">The sequence shown here is derived from an EMBL/GenBank/DDBJ whole genome shotgun (WGS) entry which is preliminary data.</text>
</comment>
<keyword evidence="13" id="KW-0862">Zinc</keyword>
<evidence type="ECO:0000256" key="4">
    <source>
        <dbReference type="ARBA" id="ARBA00008704"/>
    </source>
</evidence>
<evidence type="ECO:0000256" key="1">
    <source>
        <dbReference type="ARBA" id="ARBA00000900"/>
    </source>
</evidence>
<reference evidence="21 22" key="1">
    <citation type="journal article" date="2023" name="Elife">
        <title>Identification of key yeast species and microbe-microbe interactions impacting larval growth of Drosophila in the wild.</title>
        <authorList>
            <person name="Mure A."/>
            <person name="Sugiura Y."/>
            <person name="Maeda R."/>
            <person name="Honda K."/>
            <person name="Sakurai N."/>
            <person name="Takahashi Y."/>
            <person name="Watada M."/>
            <person name="Katoh T."/>
            <person name="Gotoh A."/>
            <person name="Gotoh Y."/>
            <person name="Taniguchi I."/>
            <person name="Nakamura K."/>
            <person name="Hayashi T."/>
            <person name="Katayama T."/>
            <person name="Uemura T."/>
            <person name="Hattori Y."/>
        </authorList>
    </citation>
    <scope>NUCLEOTIDE SEQUENCE [LARGE SCALE GENOMIC DNA]</scope>
    <source>
        <strain evidence="21 22">SC-9</strain>
    </source>
</reference>
<evidence type="ECO:0000256" key="10">
    <source>
        <dbReference type="ARBA" id="ARBA00022723"/>
    </source>
</evidence>
<keyword evidence="22" id="KW-1185">Reference proteome</keyword>
<feature type="domain" description="RING-type" evidence="20">
    <location>
        <begin position="298"/>
        <end position="336"/>
    </location>
</feature>
<evidence type="ECO:0000256" key="19">
    <source>
        <dbReference type="PROSITE-ProRule" id="PRU00175"/>
    </source>
</evidence>
<dbReference type="SUPFAM" id="SSF57850">
    <property type="entry name" value="RING/U-box"/>
    <property type="match status" value="1"/>
</dbReference>
<dbReference type="CDD" id="cd16527">
    <property type="entry name" value="RING-HC_PEX10"/>
    <property type="match status" value="1"/>
</dbReference>
<keyword evidence="11 19" id="KW-0863">Zinc-finger</keyword>
<keyword evidence="15" id="KW-1133">Transmembrane helix</keyword>
<evidence type="ECO:0000256" key="8">
    <source>
        <dbReference type="ARBA" id="ARBA00022679"/>
    </source>
</evidence>
<comment type="subcellular location">
    <subcellularLocation>
        <location evidence="2">Peroxisome membrane</location>
        <topology evidence="2">Multi-pass membrane protein</topology>
    </subcellularLocation>
</comment>
<protein>
    <recommendedName>
        <fullName evidence="5">RING-type E3 ubiquitin transferase</fullName>
        <ecNumber evidence="5">2.3.2.27</ecNumber>
    </recommendedName>
    <alternativeName>
        <fullName evidence="18">Peroxin-10</fullName>
    </alternativeName>
</protein>
<dbReference type="EMBL" id="BTFZ01000011">
    <property type="protein sequence ID" value="GMM36221.1"/>
    <property type="molecule type" value="Genomic_DNA"/>
</dbReference>
<dbReference type="InterPro" id="IPR013083">
    <property type="entry name" value="Znf_RING/FYVE/PHD"/>
</dbReference>
<evidence type="ECO:0000256" key="9">
    <source>
        <dbReference type="ARBA" id="ARBA00022692"/>
    </source>
</evidence>
<evidence type="ECO:0000256" key="15">
    <source>
        <dbReference type="ARBA" id="ARBA00022989"/>
    </source>
</evidence>
<dbReference type="Pfam" id="PF13920">
    <property type="entry name" value="zf-C3HC4_3"/>
    <property type="match status" value="1"/>
</dbReference>
<evidence type="ECO:0000256" key="17">
    <source>
        <dbReference type="ARBA" id="ARBA00023140"/>
    </source>
</evidence>
<keyword evidence="14" id="KW-0653">Protein transport</keyword>
<evidence type="ECO:0000259" key="20">
    <source>
        <dbReference type="PROSITE" id="PS50089"/>
    </source>
</evidence>
<dbReference type="Gene3D" id="3.30.40.10">
    <property type="entry name" value="Zinc/RING finger domain, C3HC4 (zinc finger)"/>
    <property type="match status" value="1"/>
</dbReference>
<dbReference type="RefSeq" id="XP_064853217.1">
    <property type="nucleotide sequence ID" value="XM_064997145.1"/>
</dbReference>
<dbReference type="PANTHER" id="PTHR23350">
    <property type="entry name" value="PEROXISOME ASSEMBLY PROTEIN 10"/>
    <property type="match status" value="1"/>
</dbReference>
<proteinExistence type="inferred from homology"/>
<keyword evidence="21" id="KW-0436">Ligase</keyword>
<keyword evidence="8" id="KW-0808">Transferase</keyword>
<keyword evidence="16" id="KW-0472">Membrane</keyword>
<accession>A0AAV5QND5</accession>
<dbReference type="InterPro" id="IPR001841">
    <property type="entry name" value="Znf_RING"/>
</dbReference>
<dbReference type="GO" id="GO:0005778">
    <property type="term" value="C:peroxisomal membrane"/>
    <property type="evidence" value="ECO:0007669"/>
    <property type="project" value="UniProtKB-SubCell"/>
</dbReference>
<dbReference type="InterPro" id="IPR025654">
    <property type="entry name" value="PEX2/10"/>
</dbReference>
<keyword evidence="7" id="KW-0962">Peroxisome biogenesis</keyword>
<dbReference type="GO" id="GO:0016567">
    <property type="term" value="P:protein ubiquitination"/>
    <property type="evidence" value="ECO:0007669"/>
    <property type="project" value="UniProtKB-ARBA"/>
</dbReference>
<evidence type="ECO:0000256" key="6">
    <source>
        <dbReference type="ARBA" id="ARBA00022448"/>
    </source>
</evidence>
<dbReference type="GO" id="GO:0016874">
    <property type="term" value="F:ligase activity"/>
    <property type="evidence" value="ECO:0007669"/>
    <property type="project" value="UniProtKB-KW"/>
</dbReference>
<comment type="catalytic activity">
    <reaction evidence="1">
        <text>S-ubiquitinyl-[E2 ubiquitin-conjugating enzyme]-L-cysteine + [acceptor protein]-L-lysine = [E2 ubiquitin-conjugating enzyme]-L-cysteine + N(6)-ubiquitinyl-[acceptor protein]-L-lysine.</text>
        <dbReference type="EC" id="2.3.2.27"/>
    </reaction>
</comment>
<dbReference type="Pfam" id="PF04757">
    <property type="entry name" value="Pex2_Pex12"/>
    <property type="match status" value="1"/>
</dbReference>
<dbReference type="GO" id="GO:0008270">
    <property type="term" value="F:zinc ion binding"/>
    <property type="evidence" value="ECO:0007669"/>
    <property type="project" value="UniProtKB-KW"/>
</dbReference>
<evidence type="ECO:0000256" key="18">
    <source>
        <dbReference type="ARBA" id="ARBA00041230"/>
    </source>
</evidence>
<evidence type="ECO:0000313" key="22">
    <source>
        <dbReference type="Proteomes" id="UP001360560"/>
    </source>
</evidence>
<evidence type="ECO:0000256" key="3">
    <source>
        <dbReference type="ARBA" id="ARBA00004906"/>
    </source>
</evidence>
<keyword evidence="12" id="KW-0833">Ubl conjugation pathway</keyword>
<gene>
    <name evidence="21" type="ORF">DASC09_035460</name>
</gene>
<organism evidence="21 22">
    <name type="scientific">Saccharomycopsis crataegensis</name>
    <dbReference type="NCBI Taxonomy" id="43959"/>
    <lineage>
        <taxon>Eukaryota</taxon>
        <taxon>Fungi</taxon>
        <taxon>Dikarya</taxon>
        <taxon>Ascomycota</taxon>
        <taxon>Saccharomycotina</taxon>
        <taxon>Saccharomycetes</taxon>
        <taxon>Saccharomycopsidaceae</taxon>
        <taxon>Saccharomycopsis</taxon>
    </lineage>
</organism>
<comment type="similarity">
    <text evidence="4">Belongs to the pex2/pex10/pex12 family.</text>
</comment>
<evidence type="ECO:0000256" key="2">
    <source>
        <dbReference type="ARBA" id="ARBA00004585"/>
    </source>
</evidence>
<evidence type="ECO:0000256" key="7">
    <source>
        <dbReference type="ARBA" id="ARBA00022593"/>
    </source>
</evidence>
<name>A0AAV5QND5_9ASCO</name>
<evidence type="ECO:0000256" key="14">
    <source>
        <dbReference type="ARBA" id="ARBA00022927"/>
    </source>
</evidence>
<dbReference type="PROSITE" id="PS50089">
    <property type="entry name" value="ZF_RING_2"/>
    <property type="match status" value="1"/>
</dbReference>
<keyword evidence="6" id="KW-0813">Transport</keyword>
<evidence type="ECO:0000256" key="13">
    <source>
        <dbReference type="ARBA" id="ARBA00022833"/>
    </source>
</evidence>
<evidence type="ECO:0000256" key="5">
    <source>
        <dbReference type="ARBA" id="ARBA00012483"/>
    </source>
</evidence>
<comment type="pathway">
    <text evidence="3">Protein modification; protein ubiquitination.</text>
</comment>
<keyword evidence="9" id="KW-0812">Transmembrane</keyword>
<dbReference type="EC" id="2.3.2.27" evidence="5"/>
<dbReference type="GeneID" id="90074196"/>
<dbReference type="PANTHER" id="PTHR23350:SF0">
    <property type="entry name" value="PEROXISOME BIOGENESIS FACTOR 10"/>
    <property type="match status" value="1"/>
</dbReference>
<sequence length="347" mass="39133">MPETQKDLVLPFADASAIVRSHQKDSYYESYLARMLSECAAALRGTRFAIANNNSFEMLSKLVYLALTTVMAKRTLGEEYVDLVYVSSDGKRLAPTSQKAWFAMSYAIIPFMISKLLSKIKATKEQMEYDYDDDDDDDTNNDSQENTSWSQRAVTKLVPWYQWLRKLNTLMEINLAIFYLFGSYYNLSKRITGLRYAFGHAIPENQPSNNKMITGYKVLGSLMLVKTALSYASSITCYLNEKLVNSAANSQDVGKLAGTVEDSGLIHDVASALHGPNTTIDLSNEKKLPYLKGRSRSCMLCLLNMVNPTSLPCGHCCCWNCIIDWCKDHNECPLCRAKIDNQFIPLR</sequence>
<evidence type="ECO:0000313" key="21">
    <source>
        <dbReference type="EMBL" id="GMM36221.1"/>
    </source>
</evidence>
<dbReference type="InterPro" id="IPR006845">
    <property type="entry name" value="Pex_N"/>
</dbReference>
<dbReference type="AlphaFoldDB" id="A0AAV5QND5"/>
<keyword evidence="17" id="KW-0576">Peroxisome</keyword>
<dbReference type="GO" id="GO:0016562">
    <property type="term" value="P:protein import into peroxisome matrix, receptor recycling"/>
    <property type="evidence" value="ECO:0007669"/>
    <property type="project" value="UniProtKB-ARBA"/>
</dbReference>
<dbReference type="GO" id="GO:0061630">
    <property type="term" value="F:ubiquitin protein ligase activity"/>
    <property type="evidence" value="ECO:0007669"/>
    <property type="project" value="UniProtKB-EC"/>
</dbReference>
<keyword evidence="10" id="KW-0479">Metal-binding</keyword>